<feature type="transmembrane region" description="Helical" evidence="1">
    <location>
        <begin position="12"/>
        <end position="44"/>
    </location>
</feature>
<comment type="caution">
    <text evidence="2">The sequence shown here is derived from an EMBL/GenBank/DDBJ whole genome shotgun (WGS) entry which is preliminary data.</text>
</comment>
<sequence length="50" mass="5506">MKDFQKDLLIGLMLVVGIIGFISGEFILSTVLFATAAIFSNIFLKRRLSG</sequence>
<evidence type="ECO:0000313" key="3">
    <source>
        <dbReference type="Proteomes" id="UP000494216"/>
    </source>
</evidence>
<name>A0A8S0W9Q1_9GAMM</name>
<keyword evidence="1" id="KW-0812">Transmembrane</keyword>
<protein>
    <submittedName>
        <fullName evidence="2">Uncharacterized protein</fullName>
    </submittedName>
</protein>
<dbReference type="RefSeq" id="WP_174625101.1">
    <property type="nucleotide sequence ID" value="NZ_CADCXN010000046.1"/>
</dbReference>
<proteinExistence type="predicted"/>
<dbReference type="EMBL" id="CADCXN010000046">
    <property type="protein sequence ID" value="CAA9890136.1"/>
    <property type="molecule type" value="Genomic_DNA"/>
</dbReference>
<evidence type="ECO:0000313" key="2">
    <source>
        <dbReference type="EMBL" id="CAA9890136.1"/>
    </source>
</evidence>
<keyword evidence="1" id="KW-0472">Membrane</keyword>
<dbReference type="AlphaFoldDB" id="A0A8S0W9Q1"/>
<organism evidence="2 3">
    <name type="scientific">Candidatus Methylobacter favarea</name>
    <dbReference type="NCBI Taxonomy" id="2707345"/>
    <lineage>
        <taxon>Bacteria</taxon>
        <taxon>Pseudomonadati</taxon>
        <taxon>Pseudomonadota</taxon>
        <taxon>Gammaproteobacteria</taxon>
        <taxon>Methylococcales</taxon>
        <taxon>Methylococcaceae</taxon>
        <taxon>Methylobacter</taxon>
    </lineage>
</organism>
<accession>A0A8S0W9Q1</accession>
<reference evidence="2 3" key="1">
    <citation type="submission" date="2020-02" db="EMBL/GenBank/DDBJ databases">
        <authorList>
            <person name="Hogendoorn C."/>
        </authorList>
    </citation>
    <scope>NUCLEOTIDE SEQUENCE [LARGE SCALE GENOMIC DNA]</scope>
    <source>
        <strain evidence="2">METHB21</strain>
    </source>
</reference>
<keyword evidence="1" id="KW-1133">Transmembrane helix</keyword>
<evidence type="ECO:0000256" key="1">
    <source>
        <dbReference type="SAM" id="Phobius"/>
    </source>
</evidence>
<gene>
    <name evidence="2" type="ORF">METHB2_190023</name>
</gene>
<dbReference type="Proteomes" id="UP000494216">
    <property type="component" value="Unassembled WGS sequence"/>
</dbReference>
<keyword evidence="3" id="KW-1185">Reference proteome</keyword>